<name>A0A5R8PEZ7_9NOCA</name>
<dbReference type="Proteomes" id="UP000308349">
    <property type="component" value="Unassembled WGS sequence"/>
</dbReference>
<evidence type="ECO:0000313" key="1">
    <source>
        <dbReference type="EMBL" id="TLF82434.1"/>
    </source>
</evidence>
<dbReference type="AlphaFoldDB" id="A0A5R8PEZ7"/>
<evidence type="ECO:0008006" key="5">
    <source>
        <dbReference type="Google" id="ProtNLM"/>
    </source>
</evidence>
<dbReference type="RefSeq" id="WP_138446056.1">
    <property type="nucleotide sequence ID" value="NZ_VBUT01000001.1"/>
</dbReference>
<accession>A0A5R8PEZ7</accession>
<evidence type="ECO:0000313" key="3">
    <source>
        <dbReference type="Proteomes" id="UP000306378"/>
    </source>
</evidence>
<organism evidence="2 4">
    <name type="scientific">Nocardia cyriacigeorgica</name>
    <dbReference type="NCBI Taxonomy" id="135487"/>
    <lineage>
        <taxon>Bacteria</taxon>
        <taxon>Bacillati</taxon>
        <taxon>Actinomycetota</taxon>
        <taxon>Actinomycetes</taxon>
        <taxon>Mycobacteriales</taxon>
        <taxon>Nocardiaceae</taxon>
        <taxon>Nocardia</taxon>
    </lineage>
</organism>
<evidence type="ECO:0000313" key="2">
    <source>
        <dbReference type="EMBL" id="TLG11443.1"/>
    </source>
</evidence>
<reference evidence="3 4" key="1">
    <citation type="submission" date="2019-05" db="EMBL/GenBank/DDBJ databases">
        <title>Genomes sequences of two Nocardia cyriacigeorgica environmental isolates, type strains Nocardia asteroides ATCC 19247 and Nocardia cyriacigeorgica DSM 44484.</title>
        <authorList>
            <person name="Vautrin F."/>
            <person name="Bergeron E."/>
            <person name="Dubost A."/>
            <person name="Abrouk D."/>
            <person name="Rodriguez Nava V."/>
            <person name="Pujic P."/>
        </authorList>
    </citation>
    <scope>NUCLEOTIDE SEQUENCE [LARGE SCALE GENOMIC DNA]</scope>
    <source>
        <strain evidence="2 4">EML 1456</strain>
        <strain evidence="1 3">EML 446</strain>
    </source>
</reference>
<proteinExistence type="predicted"/>
<dbReference type="Proteomes" id="UP000306378">
    <property type="component" value="Unassembled WGS sequence"/>
</dbReference>
<gene>
    <name evidence="1" type="ORF">FEK34_01425</name>
    <name evidence="2" type="ORF">FEK35_12115</name>
</gene>
<evidence type="ECO:0000313" key="4">
    <source>
        <dbReference type="Proteomes" id="UP000308349"/>
    </source>
</evidence>
<comment type="caution">
    <text evidence="2">The sequence shown here is derived from an EMBL/GenBank/DDBJ whole genome shotgun (WGS) entry which is preliminary data.</text>
</comment>
<sequence>MSEQEQGPAEWTATSRTGAIAVRTTEQGLPVGISIERNELRGDPTALAAEVLRLCKQAASRAGLARRAQLEEAGVAEDMLALMGLPTAAEVAAQEMADEQDYDTEPRSWLRSV</sequence>
<dbReference type="EMBL" id="VBUU01000010">
    <property type="protein sequence ID" value="TLG11443.1"/>
    <property type="molecule type" value="Genomic_DNA"/>
</dbReference>
<dbReference type="OrthoDB" id="4775251at2"/>
<dbReference type="EMBL" id="VBUT01000001">
    <property type="protein sequence ID" value="TLF82434.1"/>
    <property type="molecule type" value="Genomic_DNA"/>
</dbReference>
<protein>
    <recommendedName>
        <fullName evidence="5">YbaB/EbfC family nucleoid-associated protein</fullName>
    </recommendedName>
</protein>